<keyword evidence="3" id="KW-1185">Reference proteome</keyword>
<keyword evidence="1" id="KW-0812">Transmembrane</keyword>
<organism evidence="2 3">
    <name type="scientific">Corynebacterium hylobatis</name>
    <dbReference type="NCBI Taxonomy" id="1859290"/>
    <lineage>
        <taxon>Bacteria</taxon>
        <taxon>Bacillati</taxon>
        <taxon>Actinomycetota</taxon>
        <taxon>Actinomycetes</taxon>
        <taxon>Mycobacteriales</taxon>
        <taxon>Corynebacteriaceae</taxon>
        <taxon>Corynebacterium</taxon>
    </lineage>
</organism>
<dbReference type="OrthoDB" id="87655at2"/>
<accession>A0A430I2E8</accession>
<dbReference type="PANTHER" id="PTHR40078">
    <property type="entry name" value="INTEGRAL MEMBRANE PROTEIN-RELATED"/>
    <property type="match status" value="1"/>
</dbReference>
<dbReference type="InterPro" id="IPR038750">
    <property type="entry name" value="YczE/YyaS-like"/>
</dbReference>
<feature type="transmembrane region" description="Helical" evidence="1">
    <location>
        <begin position="58"/>
        <end position="77"/>
    </location>
</feature>
<dbReference type="Pfam" id="PF19700">
    <property type="entry name" value="DUF6198"/>
    <property type="match status" value="1"/>
</dbReference>
<dbReference type="PANTHER" id="PTHR40078:SF1">
    <property type="entry name" value="INTEGRAL MEMBRANE PROTEIN"/>
    <property type="match status" value="1"/>
</dbReference>
<feature type="transmembrane region" description="Helical" evidence="1">
    <location>
        <begin position="166"/>
        <end position="186"/>
    </location>
</feature>
<keyword evidence="1" id="KW-0472">Membrane</keyword>
<keyword evidence="1" id="KW-1133">Transmembrane helix</keyword>
<feature type="transmembrane region" description="Helical" evidence="1">
    <location>
        <begin position="89"/>
        <end position="109"/>
    </location>
</feature>
<protein>
    <submittedName>
        <fullName evidence="2">Membrane protein</fullName>
    </submittedName>
</protein>
<feature type="transmembrane region" description="Helical" evidence="1">
    <location>
        <begin position="115"/>
        <end position="134"/>
    </location>
</feature>
<sequence length="221" mass="24563">MYRRDGPVILHQLRRALIFTLGLFLMSLGVAVTVRAALGTAPISSLPTVLSLATGLTVGTWVVLFCLVVLAIEILLLRRRFPPVQLLQLPVTFLFGWFVDLSMAVTWWLEPANYAMQWVWTVVGAVVVALGVYLEVWPRLTYTPPEGLVTAITIITRAPFSKVKMIFDWSLVAISALLSLVLMGGLHGVREGTVFAAFAVGLVMTVIGNLHERWRVHRRKN</sequence>
<feature type="transmembrane region" description="Helical" evidence="1">
    <location>
        <begin position="192"/>
        <end position="210"/>
    </location>
</feature>
<name>A0A430I2E8_9CORY</name>
<dbReference type="Proteomes" id="UP000274907">
    <property type="component" value="Unassembled WGS sequence"/>
</dbReference>
<evidence type="ECO:0000313" key="2">
    <source>
        <dbReference type="EMBL" id="RSZ66127.1"/>
    </source>
</evidence>
<dbReference type="AlphaFoldDB" id="A0A430I2E8"/>
<reference evidence="2 3" key="1">
    <citation type="submission" date="2018-12" db="EMBL/GenBank/DDBJ databases">
        <title>YIM 101343 draft genome.</title>
        <authorList>
            <person name="Chen X."/>
        </authorList>
    </citation>
    <scope>NUCLEOTIDE SEQUENCE [LARGE SCALE GENOMIC DNA]</scope>
    <source>
        <strain evidence="2 3">YIM 101343</strain>
    </source>
</reference>
<comment type="caution">
    <text evidence="2">The sequence shown here is derived from an EMBL/GenBank/DDBJ whole genome shotgun (WGS) entry which is preliminary data.</text>
</comment>
<gene>
    <name evidence="2" type="ORF">EAH68_00825</name>
</gene>
<dbReference type="EMBL" id="RXHJ01000001">
    <property type="protein sequence ID" value="RSZ66127.1"/>
    <property type="molecule type" value="Genomic_DNA"/>
</dbReference>
<evidence type="ECO:0000256" key="1">
    <source>
        <dbReference type="SAM" id="Phobius"/>
    </source>
</evidence>
<evidence type="ECO:0000313" key="3">
    <source>
        <dbReference type="Proteomes" id="UP000274907"/>
    </source>
</evidence>
<feature type="transmembrane region" description="Helical" evidence="1">
    <location>
        <begin position="16"/>
        <end position="38"/>
    </location>
</feature>
<proteinExistence type="predicted"/>